<organism evidence="1 2">
    <name type="scientific">Parelaphostrongylus tenuis</name>
    <name type="common">Meningeal worm</name>
    <dbReference type="NCBI Taxonomy" id="148309"/>
    <lineage>
        <taxon>Eukaryota</taxon>
        <taxon>Metazoa</taxon>
        <taxon>Ecdysozoa</taxon>
        <taxon>Nematoda</taxon>
        <taxon>Chromadorea</taxon>
        <taxon>Rhabditida</taxon>
        <taxon>Rhabditina</taxon>
        <taxon>Rhabditomorpha</taxon>
        <taxon>Strongyloidea</taxon>
        <taxon>Metastrongylidae</taxon>
        <taxon>Parelaphostrongylus</taxon>
    </lineage>
</organism>
<comment type="caution">
    <text evidence="1">The sequence shown here is derived from an EMBL/GenBank/DDBJ whole genome shotgun (WGS) entry which is preliminary data.</text>
</comment>
<sequence>MASYLFSKLEKLPQIHYSDRKDILKVLATVTYLDSYEEPDDFSFVIKLFDYLRICNGEAEVDFNEIELVSIILYNILQRKRFIAKELLSVCDVWKPSTLTHIKCI</sequence>
<name>A0AAD5R434_PARTN</name>
<keyword evidence="2" id="KW-1185">Reference proteome</keyword>
<dbReference type="EMBL" id="JAHQIW010006282">
    <property type="protein sequence ID" value="KAJ1368729.1"/>
    <property type="molecule type" value="Genomic_DNA"/>
</dbReference>
<proteinExistence type="predicted"/>
<gene>
    <name evidence="1" type="ORF">KIN20_029989</name>
</gene>
<dbReference type="AlphaFoldDB" id="A0AAD5R434"/>
<dbReference type="Proteomes" id="UP001196413">
    <property type="component" value="Unassembled WGS sequence"/>
</dbReference>
<protein>
    <submittedName>
        <fullName evidence="1">Uncharacterized protein</fullName>
    </submittedName>
</protein>
<accession>A0AAD5R434</accession>
<evidence type="ECO:0000313" key="2">
    <source>
        <dbReference type="Proteomes" id="UP001196413"/>
    </source>
</evidence>
<reference evidence="1" key="1">
    <citation type="submission" date="2021-06" db="EMBL/GenBank/DDBJ databases">
        <title>Parelaphostrongylus tenuis whole genome reference sequence.</title>
        <authorList>
            <person name="Garwood T.J."/>
            <person name="Larsen P.A."/>
            <person name="Fountain-Jones N.M."/>
            <person name="Garbe J.R."/>
            <person name="Macchietto M.G."/>
            <person name="Kania S.A."/>
            <person name="Gerhold R.W."/>
            <person name="Richards J.E."/>
            <person name="Wolf T.M."/>
        </authorList>
    </citation>
    <scope>NUCLEOTIDE SEQUENCE</scope>
    <source>
        <strain evidence="1">MNPRO001-30</strain>
        <tissue evidence="1">Meninges</tissue>
    </source>
</reference>
<evidence type="ECO:0000313" key="1">
    <source>
        <dbReference type="EMBL" id="KAJ1368729.1"/>
    </source>
</evidence>